<feature type="region of interest" description="Disordered" evidence="2">
    <location>
        <begin position="67"/>
        <end position="158"/>
    </location>
</feature>
<feature type="compositionally biased region" description="Polar residues" evidence="2">
    <location>
        <begin position="356"/>
        <end position="370"/>
    </location>
</feature>
<dbReference type="AlphaFoldDB" id="A0A0N5AQQ8"/>
<feature type="compositionally biased region" description="Polar residues" evidence="2">
    <location>
        <begin position="119"/>
        <end position="137"/>
    </location>
</feature>
<dbReference type="InterPro" id="IPR009060">
    <property type="entry name" value="UBA-like_sf"/>
</dbReference>
<evidence type="ECO:0000256" key="2">
    <source>
        <dbReference type="SAM" id="MobiDB-lite"/>
    </source>
</evidence>
<keyword evidence="3" id="KW-1185">Reference proteome</keyword>
<evidence type="ECO:0000256" key="1">
    <source>
        <dbReference type="ARBA" id="ARBA00007105"/>
    </source>
</evidence>
<feature type="compositionally biased region" description="Polar residues" evidence="2">
    <location>
        <begin position="81"/>
        <end position="109"/>
    </location>
</feature>
<protein>
    <submittedName>
        <fullName evidence="4">SPATS2-like protein</fullName>
    </submittedName>
</protein>
<sequence length="455" mass="50168">MASTKHDMEERKRMEQAVAKVREVVHTASKNDIMLALHIYDMDVDRTIQAFCDDGAQSALGSWERTGVAKKKNRKKKKADSNTQKNTEVTSANVPATHAVSSTQNTSTFKESEAARSVGVTTSEQVTESLNPILNKSTAHKKPELSPKGSPGNRKSDPALVIEPQRSMYKGTESEEETCSLAISNLKNFGEETKSVESAFEKQLDAAEDNIRAVFMGIRQLLADRESHLLAEVKRIHDDGVRVLAERRVKANELLDRSKRIKAMSDREKKGFRNEITRFCSERNDEADFEHTSRFVCDNKTMIKMVKNFGEVVGIKNSAATAPVVVTTSLVTSNGTTNPEIHVNEEKISLGHRSHTSSVGEDSGLGQISPTGDDHKIAEVNDGGILMKSDALTPEQLADLNAKVRETLQAQGIDASLFCELTKSTRRRQGAGARARQRAQKPSPQLPDPQLSIFE</sequence>
<evidence type="ECO:0000313" key="3">
    <source>
        <dbReference type="Proteomes" id="UP000046393"/>
    </source>
</evidence>
<reference evidence="4" key="1">
    <citation type="submission" date="2017-02" db="UniProtKB">
        <authorList>
            <consortium name="WormBaseParasite"/>
        </authorList>
    </citation>
    <scope>IDENTIFICATION</scope>
</reference>
<dbReference type="SUPFAM" id="SSF46934">
    <property type="entry name" value="UBA-like"/>
    <property type="match status" value="1"/>
</dbReference>
<feature type="compositionally biased region" description="Basic residues" evidence="2">
    <location>
        <begin position="68"/>
        <end position="78"/>
    </location>
</feature>
<evidence type="ECO:0000313" key="4">
    <source>
        <dbReference type="WBParaSite" id="SMUV_0000703101-mRNA-1"/>
    </source>
</evidence>
<organism evidence="3 4">
    <name type="scientific">Syphacia muris</name>
    <dbReference type="NCBI Taxonomy" id="451379"/>
    <lineage>
        <taxon>Eukaryota</taxon>
        <taxon>Metazoa</taxon>
        <taxon>Ecdysozoa</taxon>
        <taxon>Nematoda</taxon>
        <taxon>Chromadorea</taxon>
        <taxon>Rhabditida</taxon>
        <taxon>Spirurina</taxon>
        <taxon>Oxyuridomorpha</taxon>
        <taxon>Oxyuroidea</taxon>
        <taxon>Oxyuridae</taxon>
        <taxon>Syphacia</taxon>
    </lineage>
</organism>
<comment type="similarity">
    <text evidence="1">Belongs to the SPATS2 family.</text>
</comment>
<dbReference type="WBParaSite" id="SMUV_0000703101-mRNA-1">
    <property type="protein sequence ID" value="SMUV_0000703101-mRNA-1"/>
    <property type="gene ID" value="SMUV_0000703101"/>
</dbReference>
<name>A0A0N5AQQ8_9BILA</name>
<dbReference type="GO" id="GO:0005737">
    <property type="term" value="C:cytoplasm"/>
    <property type="evidence" value="ECO:0007669"/>
    <property type="project" value="TreeGrafter"/>
</dbReference>
<feature type="region of interest" description="Disordered" evidence="2">
    <location>
        <begin position="354"/>
        <end position="373"/>
    </location>
</feature>
<dbReference type="PANTHER" id="PTHR15623:SF11">
    <property type="entry name" value="SPERMATOGENESIS-ASSOCIATED SERINE-RICH PROTEIN 2"/>
    <property type="match status" value="1"/>
</dbReference>
<dbReference type="Proteomes" id="UP000046393">
    <property type="component" value="Unplaced"/>
</dbReference>
<accession>A0A0N5AQQ8</accession>
<dbReference type="Pfam" id="PF07139">
    <property type="entry name" value="SPATS2-like"/>
    <property type="match status" value="1"/>
</dbReference>
<feature type="region of interest" description="Disordered" evidence="2">
    <location>
        <begin position="425"/>
        <end position="455"/>
    </location>
</feature>
<proteinExistence type="inferred from homology"/>
<dbReference type="PANTHER" id="PTHR15623">
    <property type="entry name" value="SPERMATOGENESIS-ASSOCIATED SERINE-RICH PROTEIN 2-RELATED"/>
    <property type="match status" value="1"/>
</dbReference>
<feature type="compositionally biased region" description="Basic residues" evidence="2">
    <location>
        <begin position="425"/>
        <end position="439"/>
    </location>
</feature>
<dbReference type="InterPro" id="IPR009816">
    <property type="entry name" value="SPATS2-like"/>
</dbReference>